<accession>A0ABT8FY23</accession>
<organism evidence="2 3">
    <name type="scientific">Demequina zhanjiangensis</name>
    <dbReference type="NCBI Taxonomy" id="3051659"/>
    <lineage>
        <taxon>Bacteria</taxon>
        <taxon>Bacillati</taxon>
        <taxon>Actinomycetota</taxon>
        <taxon>Actinomycetes</taxon>
        <taxon>Micrococcales</taxon>
        <taxon>Demequinaceae</taxon>
        <taxon>Demequina</taxon>
    </lineage>
</organism>
<feature type="transmembrane region" description="Helical" evidence="1">
    <location>
        <begin position="20"/>
        <end position="45"/>
    </location>
</feature>
<reference evidence="2" key="1">
    <citation type="submission" date="2023-06" db="EMBL/GenBank/DDBJ databases">
        <title>SYSU T00b26.</title>
        <authorList>
            <person name="Gao L."/>
            <person name="Fang B.-Z."/>
            <person name="Li W.-J."/>
        </authorList>
    </citation>
    <scope>NUCLEOTIDE SEQUENCE</scope>
    <source>
        <strain evidence="2">SYSU T00b26</strain>
    </source>
</reference>
<keyword evidence="1" id="KW-1133">Transmembrane helix</keyword>
<gene>
    <name evidence="2" type="ORF">QQX04_02230</name>
</gene>
<evidence type="ECO:0000313" key="2">
    <source>
        <dbReference type="EMBL" id="MDN4471808.1"/>
    </source>
</evidence>
<sequence>MGIINLEQRPVGYPSFRVDIGAVATSVVVSAAAAALALGAGAAIISVSGGDSPVAPVCDNASRTAEVTFC</sequence>
<dbReference type="Proteomes" id="UP001172738">
    <property type="component" value="Unassembled WGS sequence"/>
</dbReference>
<keyword evidence="1" id="KW-0812">Transmembrane</keyword>
<proteinExistence type="predicted"/>
<keyword evidence="1" id="KW-0472">Membrane</keyword>
<evidence type="ECO:0000256" key="1">
    <source>
        <dbReference type="SAM" id="Phobius"/>
    </source>
</evidence>
<dbReference type="EMBL" id="JAUHPV010000001">
    <property type="protein sequence ID" value="MDN4471808.1"/>
    <property type="molecule type" value="Genomic_DNA"/>
</dbReference>
<comment type="caution">
    <text evidence="2">The sequence shown here is derived from an EMBL/GenBank/DDBJ whole genome shotgun (WGS) entry which is preliminary data.</text>
</comment>
<evidence type="ECO:0000313" key="3">
    <source>
        <dbReference type="Proteomes" id="UP001172738"/>
    </source>
</evidence>
<keyword evidence="3" id="KW-1185">Reference proteome</keyword>
<name>A0ABT8FY23_9MICO</name>
<dbReference type="RefSeq" id="WP_301125814.1">
    <property type="nucleotide sequence ID" value="NZ_JAUHPV010000001.1"/>
</dbReference>
<protein>
    <submittedName>
        <fullName evidence="2">Uncharacterized protein</fullName>
    </submittedName>
</protein>